<comment type="caution">
    <text evidence="2">The sequence shown here is derived from an EMBL/GenBank/DDBJ whole genome shotgun (WGS) entry which is preliminary data.</text>
</comment>
<keyword evidence="3" id="KW-1185">Reference proteome</keyword>
<proteinExistence type="predicted"/>
<dbReference type="Proteomes" id="UP000243975">
    <property type="component" value="Unassembled WGS sequence"/>
</dbReference>
<evidence type="ECO:0000313" key="2">
    <source>
        <dbReference type="EMBL" id="KVH96568.1"/>
    </source>
</evidence>
<sequence>MLHYGNMLVLSRPSPKPIVSPRQPSPPPATQPPDQPPVESDSISLRPLGRTGLAPSLSHLTFPLIQSKDSSVLPKTNRFVPPHLRPGFHGREAKPICPCDECGSERAALSSVGLMKKIVGRLDEEEEATIRKEG</sequence>
<feature type="region of interest" description="Disordered" evidence="1">
    <location>
        <begin position="73"/>
        <end position="92"/>
    </location>
</feature>
<feature type="region of interest" description="Disordered" evidence="1">
    <location>
        <begin position="1"/>
        <end position="50"/>
    </location>
</feature>
<dbReference type="Gramene" id="KVH96568">
    <property type="protein sequence ID" value="KVH96568"/>
    <property type="gene ID" value="Ccrd_001352"/>
</dbReference>
<feature type="compositionally biased region" description="Pro residues" evidence="1">
    <location>
        <begin position="14"/>
        <end position="36"/>
    </location>
</feature>
<protein>
    <submittedName>
        <fullName evidence="2">Uncharacterized protein</fullName>
    </submittedName>
</protein>
<evidence type="ECO:0000256" key="1">
    <source>
        <dbReference type="SAM" id="MobiDB-lite"/>
    </source>
</evidence>
<organism evidence="2 3">
    <name type="scientific">Cynara cardunculus var. scolymus</name>
    <name type="common">Globe artichoke</name>
    <name type="synonym">Cynara scolymus</name>
    <dbReference type="NCBI Taxonomy" id="59895"/>
    <lineage>
        <taxon>Eukaryota</taxon>
        <taxon>Viridiplantae</taxon>
        <taxon>Streptophyta</taxon>
        <taxon>Embryophyta</taxon>
        <taxon>Tracheophyta</taxon>
        <taxon>Spermatophyta</taxon>
        <taxon>Magnoliopsida</taxon>
        <taxon>eudicotyledons</taxon>
        <taxon>Gunneridae</taxon>
        <taxon>Pentapetalae</taxon>
        <taxon>asterids</taxon>
        <taxon>campanulids</taxon>
        <taxon>Asterales</taxon>
        <taxon>Asteraceae</taxon>
        <taxon>Carduoideae</taxon>
        <taxon>Cardueae</taxon>
        <taxon>Carduinae</taxon>
        <taxon>Cynara</taxon>
    </lineage>
</organism>
<gene>
    <name evidence="2" type="ORF">Ccrd_001352</name>
</gene>
<dbReference type="AlphaFoldDB" id="A0A103XTH8"/>
<name>A0A103XTH8_CYNCS</name>
<reference evidence="2 3" key="1">
    <citation type="journal article" date="2016" name="Sci. Rep.">
        <title>The genome sequence of the outbreeding globe artichoke constructed de novo incorporating a phase-aware low-pass sequencing strategy of F1 progeny.</title>
        <authorList>
            <person name="Scaglione D."/>
            <person name="Reyes-Chin-Wo S."/>
            <person name="Acquadro A."/>
            <person name="Froenicke L."/>
            <person name="Portis E."/>
            <person name="Beitel C."/>
            <person name="Tirone M."/>
            <person name="Mauro R."/>
            <person name="Lo Monaco A."/>
            <person name="Mauromicale G."/>
            <person name="Faccioli P."/>
            <person name="Cattivelli L."/>
            <person name="Rieseberg L."/>
            <person name="Michelmore R."/>
            <person name="Lanteri S."/>
        </authorList>
    </citation>
    <scope>NUCLEOTIDE SEQUENCE [LARGE SCALE GENOMIC DNA]</scope>
    <source>
        <strain evidence="2">2C</strain>
    </source>
</reference>
<evidence type="ECO:0000313" key="3">
    <source>
        <dbReference type="Proteomes" id="UP000243975"/>
    </source>
</evidence>
<dbReference type="EMBL" id="LEKV01004269">
    <property type="protein sequence ID" value="KVH96568.1"/>
    <property type="molecule type" value="Genomic_DNA"/>
</dbReference>
<accession>A0A103XTH8</accession>